<feature type="domain" description="DUF4131" evidence="9">
    <location>
        <begin position="56"/>
        <end position="213"/>
    </location>
</feature>
<dbReference type="InterPro" id="IPR004477">
    <property type="entry name" value="ComEC_N"/>
</dbReference>
<evidence type="ECO:0000256" key="5">
    <source>
        <dbReference type="ARBA" id="ARBA00023136"/>
    </source>
</evidence>
<comment type="subcellular location">
    <subcellularLocation>
        <location evidence="1">Cell membrane</location>
        <topology evidence="1">Multi-pass membrane protein</topology>
    </subcellularLocation>
</comment>
<dbReference type="RefSeq" id="WP_233130941.1">
    <property type="nucleotide sequence ID" value="NZ_MPSB01000018.1"/>
</dbReference>
<proteinExistence type="predicted"/>
<feature type="transmembrane region" description="Helical" evidence="7">
    <location>
        <begin position="515"/>
        <end position="531"/>
    </location>
</feature>
<feature type="transmembrane region" description="Helical" evidence="7">
    <location>
        <begin position="537"/>
        <end position="558"/>
    </location>
</feature>
<dbReference type="EMBL" id="MPSB01000018">
    <property type="protein sequence ID" value="ONF95026.1"/>
    <property type="molecule type" value="Genomic_DNA"/>
</dbReference>
<feature type="transmembrane region" description="Helical" evidence="7">
    <location>
        <begin position="377"/>
        <end position="393"/>
    </location>
</feature>
<dbReference type="PANTHER" id="PTHR30619">
    <property type="entry name" value="DNA INTERNALIZATION/COMPETENCE PROTEIN COMEC/REC2"/>
    <property type="match status" value="1"/>
</dbReference>
<feature type="transmembrane region" description="Helical" evidence="7">
    <location>
        <begin position="58"/>
        <end position="76"/>
    </location>
</feature>
<keyword evidence="4 7" id="KW-1133">Transmembrane helix</keyword>
<protein>
    <submittedName>
        <fullName evidence="10">ComEC family competence protein</fullName>
    </submittedName>
</protein>
<feature type="transmembrane region" description="Helical" evidence="7">
    <location>
        <begin position="270"/>
        <end position="292"/>
    </location>
</feature>
<evidence type="ECO:0000259" key="8">
    <source>
        <dbReference type="Pfam" id="PF03772"/>
    </source>
</evidence>
<dbReference type="STRING" id="1915074.SPHI_28060"/>
<accession>A0A1V2EQS7</accession>
<evidence type="ECO:0000256" key="1">
    <source>
        <dbReference type="ARBA" id="ARBA00004651"/>
    </source>
</evidence>
<feature type="transmembrane region" description="Helical" evidence="7">
    <location>
        <begin position="83"/>
        <end position="103"/>
    </location>
</feature>
<evidence type="ECO:0000313" key="11">
    <source>
        <dbReference type="Proteomes" id="UP000188729"/>
    </source>
</evidence>
<evidence type="ECO:0000256" key="3">
    <source>
        <dbReference type="ARBA" id="ARBA00022692"/>
    </source>
</evidence>
<organism evidence="10 11">
    <name type="scientific">Sphingomonas jeddahensis</name>
    <dbReference type="NCBI Taxonomy" id="1915074"/>
    <lineage>
        <taxon>Bacteria</taxon>
        <taxon>Pseudomonadati</taxon>
        <taxon>Pseudomonadota</taxon>
        <taxon>Alphaproteobacteria</taxon>
        <taxon>Sphingomonadales</taxon>
        <taxon>Sphingomonadaceae</taxon>
        <taxon>Sphingomonas</taxon>
    </lineage>
</organism>
<name>A0A1V2EQS7_9SPHN</name>
<dbReference type="InterPro" id="IPR052159">
    <property type="entry name" value="Competence_DNA_uptake"/>
</dbReference>
<gene>
    <name evidence="10" type="ORF">SPHI_28060</name>
</gene>
<sequence length="736" mass="77517">MATTAAPAPSMHLPARQTASSRLESWLEAERDQLPLWLPVAIGAGVTAWFVLPDPLAWRAALMGAAAIALFALAAARGGRAARAAAIGAIAFALGLSIIWFRADRAAAPVLTRPMVVQLQAKVEDVDPLPARGLVRVRLVDLQWEGRAPDPAPTRVRVNVADRDAPAGLVPNATIRLRARLMPPAAPAVPGAYDFARVAWFAGIGATGRALGPVAITAGGDPTEPLRNRLSRHIQSRLEGSAGGIAAALATGDVGGILEEDQEAMRSSGLAHLLSVSGLHITAAVGLTMLLASRILALNMRLALTGRVPLIAAGIAALVAVGYTLLTGSEVPTIRSCIAALLVLAAMAIGREALTLRLVATGALVVLLLWPESVVGPSFQLSFAAVTAIIALAEHPRVRGWFAPREEGWPARLMRGAASLLLTGIAVELALLPIAVFHFHKAGIYGALANIVAIPLTTFVIMPLEAVALVLDAAGLGWPVWWLTDQALALLLWIAHVTAAAPGAVTALPAMPRGAFALMAAGGLWLALWRTRWRWLGLVPLAIGACWALVTPAPAVLVTGDGRHVGIRLEDGRVALLRDRTGDYARNMLAENGGADGDPVALSEQSGARCSRDLCRVDLTAKGRRWRLLATRSTYLVPAGELIAACRAADIVVSERRLPRGCTPRWLRLDRHTLRQTGGVAVTLATGGVVTVYRPGDQHPWVRAAKAAARTGTHRRTSNQRGQARIRVSPPQPPSP</sequence>
<feature type="region of interest" description="Disordered" evidence="6">
    <location>
        <begin position="707"/>
        <end position="736"/>
    </location>
</feature>
<evidence type="ECO:0000259" key="9">
    <source>
        <dbReference type="Pfam" id="PF13567"/>
    </source>
</evidence>
<dbReference type="Proteomes" id="UP000188729">
    <property type="component" value="Unassembled WGS sequence"/>
</dbReference>
<dbReference type="AlphaFoldDB" id="A0A1V2EQS7"/>
<feature type="transmembrane region" description="Helical" evidence="7">
    <location>
        <begin position="34"/>
        <end position="52"/>
    </location>
</feature>
<keyword evidence="2" id="KW-1003">Cell membrane</keyword>
<dbReference type="PANTHER" id="PTHR30619:SF1">
    <property type="entry name" value="RECOMBINATION PROTEIN 2"/>
    <property type="match status" value="1"/>
</dbReference>
<comment type="caution">
    <text evidence="10">The sequence shown here is derived from an EMBL/GenBank/DDBJ whole genome shotgun (WGS) entry which is preliminary data.</text>
</comment>
<evidence type="ECO:0000256" key="2">
    <source>
        <dbReference type="ARBA" id="ARBA00022475"/>
    </source>
</evidence>
<keyword evidence="5 7" id="KW-0472">Membrane</keyword>
<reference evidence="10 11" key="1">
    <citation type="submission" date="2016-11" db="EMBL/GenBank/DDBJ databases">
        <title>Genome sequence of Sphingomonas jeddahensis G39.</title>
        <authorList>
            <person name="Poehlein A."/>
            <person name="Wuebbeler J.H."/>
            <person name="Steinbuechel A."/>
            <person name="Daniel R."/>
        </authorList>
    </citation>
    <scope>NUCLEOTIDE SEQUENCE [LARGE SCALE GENOMIC DNA]</scope>
    <source>
        <strain evidence="10 11">G39</strain>
    </source>
</reference>
<feature type="transmembrane region" description="Helical" evidence="7">
    <location>
        <begin position="413"/>
        <end position="436"/>
    </location>
</feature>
<evidence type="ECO:0000313" key="10">
    <source>
        <dbReference type="EMBL" id="ONF95026.1"/>
    </source>
</evidence>
<keyword evidence="11" id="KW-1185">Reference proteome</keyword>
<feature type="transmembrane region" description="Helical" evidence="7">
    <location>
        <begin position="442"/>
        <end position="461"/>
    </location>
</feature>
<evidence type="ECO:0000256" key="6">
    <source>
        <dbReference type="SAM" id="MobiDB-lite"/>
    </source>
</evidence>
<dbReference type="InterPro" id="IPR025405">
    <property type="entry name" value="DUF4131"/>
</dbReference>
<dbReference type="NCBIfam" id="TIGR00360">
    <property type="entry name" value="ComEC_N-term"/>
    <property type="match status" value="1"/>
</dbReference>
<dbReference type="GO" id="GO:0005886">
    <property type="term" value="C:plasma membrane"/>
    <property type="evidence" value="ECO:0007669"/>
    <property type="project" value="UniProtKB-SubCell"/>
</dbReference>
<feature type="domain" description="ComEC/Rec2-related protein" evidence="8">
    <location>
        <begin position="249"/>
        <end position="532"/>
    </location>
</feature>
<keyword evidence="3 7" id="KW-0812">Transmembrane</keyword>
<dbReference type="Pfam" id="PF03772">
    <property type="entry name" value="Competence"/>
    <property type="match status" value="1"/>
</dbReference>
<feature type="transmembrane region" description="Helical" evidence="7">
    <location>
        <begin position="304"/>
        <end position="326"/>
    </location>
</feature>
<dbReference type="Pfam" id="PF13567">
    <property type="entry name" value="DUF4131"/>
    <property type="match status" value="1"/>
</dbReference>
<evidence type="ECO:0000256" key="7">
    <source>
        <dbReference type="SAM" id="Phobius"/>
    </source>
</evidence>
<feature type="transmembrane region" description="Helical" evidence="7">
    <location>
        <begin position="354"/>
        <end position="371"/>
    </location>
</feature>
<evidence type="ECO:0000256" key="4">
    <source>
        <dbReference type="ARBA" id="ARBA00022989"/>
    </source>
</evidence>